<keyword evidence="8 12" id="KW-1278">Translocase</keyword>
<evidence type="ECO:0000256" key="11">
    <source>
        <dbReference type="ARBA" id="ARBA00034036"/>
    </source>
</evidence>
<feature type="transmembrane region" description="Helical" evidence="12">
    <location>
        <begin position="1049"/>
        <end position="1069"/>
    </location>
</feature>
<evidence type="ECO:0000256" key="7">
    <source>
        <dbReference type="ARBA" id="ARBA00022842"/>
    </source>
</evidence>
<dbReference type="InterPro" id="IPR032631">
    <property type="entry name" value="P-type_ATPase_N"/>
</dbReference>
<dbReference type="SUPFAM" id="SSF56784">
    <property type="entry name" value="HAD-like"/>
    <property type="match status" value="1"/>
</dbReference>
<dbReference type="PRINTS" id="PR00119">
    <property type="entry name" value="CATATPASE"/>
</dbReference>
<evidence type="ECO:0000256" key="1">
    <source>
        <dbReference type="ARBA" id="ARBA00004141"/>
    </source>
</evidence>
<comment type="catalytic activity">
    <reaction evidence="11 12">
        <text>ATP + H2O + phospholipidSide 1 = ADP + phosphate + phospholipidSide 2.</text>
        <dbReference type="EC" id="7.6.2.1"/>
    </reaction>
</comment>
<dbReference type="RefSeq" id="XP_014666563.1">
    <property type="nucleotide sequence ID" value="XM_014811077.1"/>
</dbReference>
<dbReference type="InterPro" id="IPR018303">
    <property type="entry name" value="ATPase_P-typ_P_site"/>
</dbReference>
<evidence type="ECO:0000259" key="14">
    <source>
        <dbReference type="Pfam" id="PF16209"/>
    </source>
</evidence>
<feature type="transmembrane region" description="Helical" evidence="12">
    <location>
        <begin position="1125"/>
        <end position="1146"/>
    </location>
</feature>
<dbReference type="Pfam" id="PF16212">
    <property type="entry name" value="PhoLip_ATPase_C"/>
    <property type="match status" value="1"/>
</dbReference>
<evidence type="ECO:0000256" key="13">
    <source>
        <dbReference type="SAM" id="MobiDB-lite"/>
    </source>
</evidence>
<dbReference type="Gene3D" id="1.20.1110.10">
    <property type="entry name" value="Calcium-transporting ATPase, transmembrane domain"/>
    <property type="match status" value="1"/>
</dbReference>
<feature type="non-terminal residue" evidence="17">
    <location>
        <position position="1213"/>
    </location>
</feature>
<dbReference type="SUPFAM" id="SSF81653">
    <property type="entry name" value="Calcium ATPase, transduction domain A"/>
    <property type="match status" value="1"/>
</dbReference>
<evidence type="ECO:0000256" key="6">
    <source>
        <dbReference type="ARBA" id="ARBA00022840"/>
    </source>
</evidence>
<dbReference type="NCBIfam" id="TIGR01652">
    <property type="entry name" value="ATPase-Plipid"/>
    <property type="match status" value="2"/>
</dbReference>
<feature type="transmembrane region" description="Helical" evidence="12">
    <location>
        <begin position="1158"/>
        <end position="1178"/>
    </location>
</feature>
<evidence type="ECO:0000256" key="9">
    <source>
        <dbReference type="ARBA" id="ARBA00022989"/>
    </source>
</evidence>
<dbReference type="EC" id="7.6.2.1" evidence="12"/>
<dbReference type="InterPro" id="IPR036412">
    <property type="entry name" value="HAD-like_sf"/>
</dbReference>
<keyword evidence="4" id="KW-0479">Metal-binding</keyword>
<keyword evidence="6 12" id="KW-0067">ATP-binding</keyword>
<dbReference type="PANTHER" id="PTHR24092:SF218">
    <property type="entry name" value="PHOSPHOLIPID-TRANSPORTING ATPASE"/>
    <property type="match status" value="1"/>
</dbReference>
<dbReference type="SFLD" id="SFLDG00002">
    <property type="entry name" value="C1.7:_P-type_atpase_like"/>
    <property type="match status" value="1"/>
</dbReference>
<dbReference type="SFLD" id="SFLDF00027">
    <property type="entry name" value="p-type_atpase"/>
    <property type="match status" value="1"/>
</dbReference>
<feature type="region of interest" description="Disordered" evidence="13">
    <location>
        <begin position="503"/>
        <end position="543"/>
    </location>
</feature>
<evidence type="ECO:0000256" key="3">
    <source>
        <dbReference type="ARBA" id="ARBA00022692"/>
    </source>
</evidence>
<dbReference type="InterPro" id="IPR023214">
    <property type="entry name" value="HAD_sf"/>
</dbReference>
<keyword evidence="16" id="KW-1185">Reference proteome</keyword>
<feature type="transmembrane region" description="Helical" evidence="12">
    <location>
        <begin position="331"/>
        <end position="354"/>
    </location>
</feature>
<dbReference type="Gene3D" id="3.40.1110.10">
    <property type="entry name" value="Calcium-transporting ATPase, cytoplasmic domain N"/>
    <property type="match status" value="2"/>
</dbReference>
<dbReference type="InterPro" id="IPR008250">
    <property type="entry name" value="ATPase_P-typ_transduc_dom_A_sf"/>
</dbReference>
<dbReference type="Pfam" id="PF13246">
    <property type="entry name" value="Cation_ATPase"/>
    <property type="match status" value="1"/>
</dbReference>
<evidence type="ECO:0000313" key="17">
    <source>
        <dbReference type="RefSeq" id="XP_014666563.1"/>
    </source>
</evidence>
<dbReference type="Proteomes" id="UP000695022">
    <property type="component" value="Unplaced"/>
</dbReference>
<evidence type="ECO:0000313" key="16">
    <source>
        <dbReference type="Proteomes" id="UP000695022"/>
    </source>
</evidence>
<evidence type="ECO:0000256" key="8">
    <source>
        <dbReference type="ARBA" id="ARBA00022967"/>
    </source>
</evidence>
<dbReference type="InterPro" id="IPR023299">
    <property type="entry name" value="ATPase_P-typ_cyto_dom_N"/>
</dbReference>
<evidence type="ECO:0000256" key="10">
    <source>
        <dbReference type="ARBA" id="ARBA00023136"/>
    </source>
</evidence>
<keyword evidence="5 12" id="KW-0547">Nucleotide-binding</keyword>
<sequence>MSSTESALHRDSAVANREPEYINSLEVCIIGSARCRGRLRTVKSAETGCPLARRTSSGAARDTRVVVPNTRRAAAGGRANAGCAGNAIKTTKYTLLTFLPKNLFEQFHRFANLYFVFIVALNWMPSINAFGKEVAMIPVVVVLTVTAVKDAYEDYRRHLSDERINGAPCRVFRGGGGGGRYVREHWRDVRVGDVVHLSCDEVIPADVLLLRCSNARGVCYVETTNLDGESNLKRRRVARGPPDVVAAAQFIVECDTPNNQIDRFGGAVAHTDGRRVAVGNDNLLLRGCVLKNTDYVEGVVVYAGHETKAMLNNGGPRYKRSRLERHMNRDVVWCVALLLLLCVAGGAGSALWLGSHGDAELPFVPPGSEERDALARHGVQVFLTSIILYQLMIPLSLYVSMELVKLGQVYFIDRDAAMRDARTGCGVECRALNITEDLGVVEHVFCDKTGTLTENDMVFKKCTVGGAAFAQREREGEKVKGKNRDDVDPALYSTVRGITKDTLAGGSFPEKRAAADRMPPGWDPLQSGISPSRSDPDGSDRDDAWRHDVQEFFVAMAICNTVVVSKHPHRDRMDASGVVHDDDDVATTTTTTTTTTTKFESHFGFMPAIPRFIKRFKSSGKDPVVTESYRKNDDDGIAAVAADNDEAPYYEAESPDELALVQAACAYGVTLLQRTDDAVRVRLPDGSRVTFDLLHVLPFDAARRRMSVVVRAAGTRDPVLYCKGADSAVMTKLRADSRHARRVVDATMHHLDGYAREGLRTLCVARRALDPDEYAAWRPAQRAAETAVAGREGALLRAACAAETEMRLLGATGVEDRLQEGVPACISALRAARINVWLITGDKRETAVNVAYSSRVFAADMKLLHLNACTAEAAALQMRAYAEEIAESTPAPPGGYALVVDGHALALALDRGGDAGAAFVELASRCAAVLCCRVSPLQKGAVVRLVKDSLGVLTLAVGDGANDVTMIRTADVGVGIAGQEGMQAVMASDFAMPRFRHLARLLLVHGHWCHDRLARMILYFFYKNASYVFVLFLYQFHCMFSGQVMVDQIYLILYSLLFTALQPLAVGVFDRDASPELLLARPRLYASGATAYRPGSFWLNILDAVYQSVVVFYVPLAAFSPSDALGMWELGTLSTTACVCVHTAHLGVETRSWTAAHAASIAASVAVYAAVALLVSSICLTCNPPSNPYWVTMHVAARPAHWFAVTAAVVAAL</sequence>
<dbReference type="NCBIfam" id="TIGR01494">
    <property type="entry name" value="ATPase_P-type"/>
    <property type="match status" value="1"/>
</dbReference>
<evidence type="ECO:0000256" key="4">
    <source>
        <dbReference type="ARBA" id="ARBA00022723"/>
    </source>
</evidence>
<evidence type="ECO:0000256" key="12">
    <source>
        <dbReference type="RuleBase" id="RU362033"/>
    </source>
</evidence>
<feature type="compositionally biased region" description="Basic and acidic residues" evidence="13">
    <location>
        <begin position="534"/>
        <end position="543"/>
    </location>
</feature>
<dbReference type="PANTHER" id="PTHR24092">
    <property type="entry name" value="PROBABLE PHOSPHOLIPID-TRANSPORTING ATPASE"/>
    <property type="match status" value="1"/>
</dbReference>
<evidence type="ECO:0000256" key="5">
    <source>
        <dbReference type="ARBA" id="ARBA00022741"/>
    </source>
</evidence>
<dbReference type="SUPFAM" id="SSF81660">
    <property type="entry name" value="Metal cation-transporting ATPase, ATP-binding domain N"/>
    <property type="match status" value="1"/>
</dbReference>
<feature type="transmembrane region" description="Helical" evidence="12">
    <location>
        <begin position="1097"/>
        <end position="1119"/>
    </location>
</feature>
<evidence type="ECO:0000256" key="2">
    <source>
        <dbReference type="ARBA" id="ARBA00008109"/>
    </source>
</evidence>
<dbReference type="Gene3D" id="3.40.50.1000">
    <property type="entry name" value="HAD superfamily/HAD-like"/>
    <property type="match status" value="2"/>
</dbReference>
<keyword evidence="10 12" id="KW-0472">Membrane</keyword>
<keyword evidence="3 12" id="KW-0812">Transmembrane</keyword>
<organism evidence="16 17">
    <name type="scientific">Priapulus caudatus</name>
    <name type="common">Priapulid worm</name>
    <dbReference type="NCBI Taxonomy" id="37621"/>
    <lineage>
        <taxon>Eukaryota</taxon>
        <taxon>Metazoa</taxon>
        <taxon>Ecdysozoa</taxon>
        <taxon>Scalidophora</taxon>
        <taxon>Priapulida</taxon>
        <taxon>Priapulimorpha</taxon>
        <taxon>Priapulimorphida</taxon>
        <taxon>Priapulidae</taxon>
        <taxon>Priapulus</taxon>
    </lineage>
</organism>
<keyword evidence="7 12" id="KW-0460">Magnesium</keyword>
<dbReference type="InterPro" id="IPR044492">
    <property type="entry name" value="P_typ_ATPase_HD_dom"/>
</dbReference>
<keyword evidence="9 12" id="KW-1133">Transmembrane helix</keyword>
<feature type="transmembrane region" description="Helical" evidence="12">
    <location>
        <begin position="1017"/>
        <end position="1037"/>
    </location>
</feature>
<dbReference type="InterPro" id="IPR023298">
    <property type="entry name" value="ATPase_P-typ_TM_dom_sf"/>
</dbReference>
<dbReference type="SUPFAM" id="SSF81665">
    <property type="entry name" value="Calcium ATPase, transmembrane domain M"/>
    <property type="match status" value="1"/>
</dbReference>
<dbReference type="GeneID" id="106808378"/>
<evidence type="ECO:0000259" key="15">
    <source>
        <dbReference type="Pfam" id="PF16212"/>
    </source>
</evidence>
<reference evidence="17" key="1">
    <citation type="submission" date="2025-08" db="UniProtKB">
        <authorList>
            <consortium name="RefSeq"/>
        </authorList>
    </citation>
    <scope>IDENTIFICATION</scope>
</reference>
<dbReference type="PROSITE" id="PS00154">
    <property type="entry name" value="ATPASE_E1_E2"/>
    <property type="match status" value="1"/>
</dbReference>
<gene>
    <name evidence="17" type="primary">LOC106808378</name>
</gene>
<dbReference type="Pfam" id="PF16209">
    <property type="entry name" value="PhoLip_ATPase_N"/>
    <property type="match status" value="1"/>
</dbReference>
<dbReference type="InterPro" id="IPR006539">
    <property type="entry name" value="P-type_ATPase_IV"/>
</dbReference>
<proteinExistence type="inferred from homology"/>
<dbReference type="SFLD" id="SFLDS00003">
    <property type="entry name" value="Haloacid_Dehalogenase"/>
    <property type="match status" value="1"/>
</dbReference>
<protein>
    <recommendedName>
        <fullName evidence="12">Phospholipid-transporting ATPase</fullName>
        <ecNumber evidence="12">7.6.2.1</ecNumber>
    </recommendedName>
</protein>
<dbReference type="InterPro" id="IPR032630">
    <property type="entry name" value="P_typ_ATPase_c"/>
</dbReference>
<feature type="domain" description="P-type ATPase N-terminal" evidence="14">
    <location>
        <begin position="84"/>
        <end position="134"/>
    </location>
</feature>
<name>A0ABM1E2Z2_PRICU</name>
<accession>A0ABM1E2Z2</accession>
<feature type="transmembrane region" description="Helical" evidence="12">
    <location>
        <begin position="374"/>
        <end position="399"/>
    </location>
</feature>
<dbReference type="InterPro" id="IPR001757">
    <property type="entry name" value="P_typ_ATPase"/>
</dbReference>
<comment type="subcellular location">
    <subcellularLocation>
        <location evidence="1 12">Membrane</location>
        <topology evidence="1 12">Multi-pass membrane protein</topology>
    </subcellularLocation>
</comment>
<feature type="domain" description="P-type ATPase C-terminal" evidence="15">
    <location>
        <begin position="985"/>
        <end position="1213"/>
    </location>
</feature>
<comment type="similarity">
    <text evidence="2 12">Belongs to the cation transport ATPase (P-type) (TC 3.A.3) family. Type IV subfamily.</text>
</comment>
<dbReference type="Gene3D" id="2.70.150.10">
    <property type="entry name" value="Calcium-transporting ATPase, cytoplasmic transduction domain A"/>
    <property type="match status" value="1"/>
</dbReference>